<evidence type="ECO:0000256" key="1">
    <source>
        <dbReference type="SAM" id="MobiDB-lite"/>
    </source>
</evidence>
<protein>
    <submittedName>
        <fullName evidence="2">Uncharacterized protein</fullName>
    </submittedName>
</protein>
<reference evidence="2" key="1">
    <citation type="submission" date="2023-01" db="EMBL/GenBank/DDBJ databases">
        <authorList>
            <person name="Van Ghelder C."/>
            <person name="Rancurel C."/>
        </authorList>
    </citation>
    <scope>NUCLEOTIDE SEQUENCE</scope>
    <source>
        <strain evidence="2">CNCM I-4278</strain>
    </source>
</reference>
<evidence type="ECO:0000313" key="3">
    <source>
        <dbReference type="Proteomes" id="UP001152607"/>
    </source>
</evidence>
<comment type="caution">
    <text evidence="2">The sequence shown here is derived from an EMBL/GenBank/DDBJ whole genome shotgun (WGS) entry which is preliminary data.</text>
</comment>
<name>A0A9W4UUU8_9PLEO</name>
<proteinExistence type="predicted"/>
<sequence>MQGESNPSLPCNVRPATPTRGGNTPTPSTIRLQHIETHAPRCATTSLLSGQRTPLAGRAVGTMYNDVRDSHQGGVVGGVR</sequence>
<dbReference type="Proteomes" id="UP001152607">
    <property type="component" value="Unassembled WGS sequence"/>
</dbReference>
<organism evidence="2 3">
    <name type="scientific">Periconia digitata</name>
    <dbReference type="NCBI Taxonomy" id="1303443"/>
    <lineage>
        <taxon>Eukaryota</taxon>
        <taxon>Fungi</taxon>
        <taxon>Dikarya</taxon>
        <taxon>Ascomycota</taxon>
        <taxon>Pezizomycotina</taxon>
        <taxon>Dothideomycetes</taxon>
        <taxon>Pleosporomycetidae</taxon>
        <taxon>Pleosporales</taxon>
        <taxon>Massarineae</taxon>
        <taxon>Periconiaceae</taxon>
        <taxon>Periconia</taxon>
    </lineage>
</organism>
<keyword evidence="3" id="KW-1185">Reference proteome</keyword>
<dbReference type="EMBL" id="CAOQHR010000011">
    <property type="protein sequence ID" value="CAI6340783.1"/>
    <property type="molecule type" value="Genomic_DNA"/>
</dbReference>
<accession>A0A9W4UUU8</accession>
<feature type="compositionally biased region" description="Polar residues" evidence="1">
    <location>
        <begin position="20"/>
        <end position="29"/>
    </location>
</feature>
<evidence type="ECO:0000313" key="2">
    <source>
        <dbReference type="EMBL" id="CAI6340783.1"/>
    </source>
</evidence>
<feature type="region of interest" description="Disordered" evidence="1">
    <location>
        <begin position="1"/>
        <end position="29"/>
    </location>
</feature>
<gene>
    <name evidence="2" type="ORF">PDIGIT_LOCUS13968</name>
</gene>
<dbReference type="AlphaFoldDB" id="A0A9W4UUU8"/>